<dbReference type="Pfam" id="PF03982">
    <property type="entry name" value="DAGAT"/>
    <property type="match status" value="1"/>
</dbReference>
<gene>
    <name evidence="6" type="ORF">C1SCF055_LOCUS11158</name>
</gene>
<organism evidence="6">
    <name type="scientific">Cladocopium goreaui</name>
    <dbReference type="NCBI Taxonomy" id="2562237"/>
    <lineage>
        <taxon>Eukaryota</taxon>
        <taxon>Sar</taxon>
        <taxon>Alveolata</taxon>
        <taxon>Dinophyceae</taxon>
        <taxon>Suessiales</taxon>
        <taxon>Symbiodiniaceae</taxon>
        <taxon>Cladocopium</taxon>
    </lineage>
</organism>
<feature type="region of interest" description="Disordered" evidence="4">
    <location>
        <begin position="614"/>
        <end position="636"/>
    </location>
</feature>
<dbReference type="InterPro" id="IPR035969">
    <property type="entry name" value="Rab-GAP_TBC_sf"/>
</dbReference>
<dbReference type="PANTHER" id="PTHR16110:SF1">
    <property type="entry name" value="TBC1 DOMAIN FAMILY MEMBER 19"/>
    <property type="match status" value="1"/>
</dbReference>
<comment type="similarity">
    <text evidence="1">Belongs to the diacylglycerol acyltransferase family.</text>
</comment>
<feature type="compositionally biased region" description="Basic residues" evidence="4">
    <location>
        <begin position="617"/>
        <end position="626"/>
    </location>
</feature>
<dbReference type="InterPro" id="IPR007130">
    <property type="entry name" value="DAGAT"/>
</dbReference>
<evidence type="ECO:0000256" key="4">
    <source>
        <dbReference type="SAM" id="MobiDB-lite"/>
    </source>
</evidence>
<evidence type="ECO:0000256" key="3">
    <source>
        <dbReference type="ARBA" id="ARBA00023315"/>
    </source>
</evidence>
<proteinExistence type="inferred from homology"/>
<evidence type="ECO:0000313" key="7">
    <source>
        <dbReference type="EMBL" id="CAL1136928.1"/>
    </source>
</evidence>
<protein>
    <submittedName>
        <fullName evidence="8">Diacylglycerol O-acyltransferase 2A (Diglycerid e acyltransferase 2A) (MrDGAT2A)</fullName>
    </submittedName>
</protein>
<evidence type="ECO:0000259" key="5">
    <source>
        <dbReference type="PROSITE" id="PS50086"/>
    </source>
</evidence>
<comment type="caution">
    <text evidence="6">The sequence shown here is derived from an EMBL/GenBank/DDBJ whole genome shotgun (WGS) entry which is preliminary data.</text>
</comment>
<dbReference type="PROSITE" id="PS50086">
    <property type="entry name" value="TBC_RABGAP"/>
    <property type="match status" value="1"/>
</dbReference>
<evidence type="ECO:0000313" key="8">
    <source>
        <dbReference type="EMBL" id="CAL4770865.1"/>
    </source>
</evidence>
<accession>A0A9P1FPF6</accession>
<evidence type="ECO:0000313" key="6">
    <source>
        <dbReference type="EMBL" id="CAI3983553.1"/>
    </source>
</evidence>
<reference evidence="7" key="2">
    <citation type="submission" date="2024-04" db="EMBL/GenBank/DDBJ databases">
        <authorList>
            <person name="Chen Y."/>
            <person name="Shah S."/>
            <person name="Dougan E. K."/>
            <person name="Thang M."/>
            <person name="Chan C."/>
        </authorList>
    </citation>
    <scope>NUCLEOTIDE SEQUENCE [LARGE SCALE GENOMIC DNA]</scope>
</reference>
<dbReference type="GO" id="GO:0008374">
    <property type="term" value="F:O-acyltransferase activity"/>
    <property type="evidence" value="ECO:0007669"/>
    <property type="project" value="InterPro"/>
</dbReference>
<dbReference type="SUPFAM" id="SSF47923">
    <property type="entry name" value="Ypt/Rab-GAP domain of gyp1p"/>
    <property type="match status" value="1"/>
</dbReference>
<dbReference type="PANTHER" id="PTHR16110">
    <property type="entry name" value="TBC1 DOMAIN FAMILY MEMBER 19"/>
    <property type="match status" value="1"/>
</dbReference>
<dbReference type="EMBL" id="CAMXCT030000813">
    <property type="protein sequence ID" value="CAL4770865.1"/>
    <property type="molecule type" value="Genomic_DNA"/>
</dbReference>
<dbReference type="Pfam" id="PF00566">
    <property type="entry name" value="RabGAP-TBC"/>
    <property type="match status" value="1"/>
</dbReference>
<keyword evidence="3" id="KW-0012">Acyltransferase</keyword>
<evidence type="ECO:0000313" key="9">
    <source>
        <dbReference type="Proteomes" id="UP001152797"/>
    </source>
</evidence>
<feature type="region of interest" description="Disordered" evidence="4">
    <location>
        <begin position="659"/>
        <end position="681"/>
    </location>
</feature>
<dbReference type="InterPro" id="IPR000195">
    <property type="entry name" value="Rab-GAP-TBC_dom"/>
</dbReference>
<dbReference type="EMBL" id="CAMXCT020000813">
    <property type="protein sequence ID" value="CAL1136928.1"/>
    <property type="molecule type" value="Genomic_DNA"/>
</dbReference>
<name>A0A9P1FPF6_9DINO</name>
<dbReference type="AlphaFoldDB" id="A0A9P1FPF6"/>
<reference evidence="6" key="1">
    <citation type="submission" date="2022-10" db="EMBL/GenBank/DDBJ databases">
        <authorList>
            <person name="Chen Y."/>
            <person name="Dougan E. K."/>
            <person name="Chan C."/>
            <person name="Rhodes N."/>
            <person name="Thang M."/>
        </authorList>
    </citation>
    <scope>NUCLEOTIDE SEQUENCE</scope>
</reference>
<keyword evidence="9" id="KW-1185">Reference proteome</keyword>
<keyword evidence="2" id="KW-0808">Transferase</keyword>
<sequence length="1057" mass="118456">MDAVEEVLENLKQQSFYWRGKQATKEELGRLRDGNRQASKSLSLQGGPVESRPEEERAAVERALQVSGFKDKVKAYAFHRLREPASVWGAKKSGEIPRRPWKATDDLGMCWSVAIADRRSVLDPVEFGCSNIRENFWEAQPCTERSRMAEKKDDKVETRVAEKLTVDPQFSSGKFLVNGIAGVLMYMWCDLLGRPVYPVAAYVALLMSPLRLGWSFSERCEVRSVISIYFFILSAGVLPIWCLRRGGAVGRSLLAIYVSWYMLFDRAHLRGGRFMPTFRRRNFWKHFAAYFPMSLTRTAKLDPKRNYIFGYHPHGVISMGACCNFATEATGFSELFPGIDLRLLTLEQNFRVPVFREYLLGLGVNSVSKASINGNLTRGPGASVMIVIGGARESLETAPGSYNLILDNRKGFVKVALQKGASLVPVFSFGETDLFGVFASSRFRRWQLWLQKQMGFGIPFFFGRALTGGVLHRVFGLSRGVMPLRMPVQSIVGTPIHVDAPVPHPTQEQIDELHQRYVDELRKIYEEFKEPFLTSRAKIMDSQGEAAKAVLRQGSFHLEKVESFKPKKGMTRSAGTGEAWESGKAFVIPAVEWARRQWAELQLQQLRKLSKEQRQPFLRRRPKALHASKDPKSEDEVSTRHIVDLKSLFYLITRDLPTRQARDSSRGRPCPGQSGPGKGVSVKLEDLQQRYAELSPNYGHLGVPEVLPDLAASRVGLRAAKASHLETTRRSLGQELLVRSYPAELQIFCRFGVPASLRREIWFKCFDCVGDTGAQALQEAARGICEWEWLTDDVLRLDVAEHCANDVSYFPFDEIVEALVLALSRDHRVSELCESGPPQIPIVTDVAPESLTQAGGVAAHVEVGGRGDAVPTRNPLSEPSSIPPCGVVPFKGFSNYACPFAFLADRLETAYPIFRAFYCRHLCRLHSISDHPNTLLSLCRTFEDLVNLAAPRAAHHVFTLDASPLRYAFHWIVTAFAGCLPAEQVLQLWDRILGFDAVELVPVLAAAVFAFRAKLVLAARRPEEVQLLFADISCIKAIPLLQAFLFASELGVQWEPS</sequence>
<evidence type="ECO:0000256" key="2">
    <source>
        <dbReference type="ARBA" id="ARBA00022679"/>
    </source>
</evidence>
<dbReference type="Gene3D" id="1.10.472.80">
    <property type="entry name" value="Ypt/Rab-GAP domain of gyp1p, domain 3"/>
    <property type="match status" value="1"/>
</dbReference>
<dbReference type="OrthoDB" id="10249775at2759"/>
<dbReference type="EMBL" id="CAMXCT010000813">
    <property type="protein sequence ID" value="CAI3983553.1"/>
    <property type="molecule type" value="Genomic_DNA"/>
</dbReference>
<dbReference type="Proteomes" id="UP001152797">
    <property type="component" value="Unassembled WGS sequence"/>
</dbReference>
<feature type="region of interest" description="Disordered" evidence="4">
    <location>
        <begin position="28"/>
        <end position="54"/>
    </location>
</feature>
<feature type="domain" description="Rab-GAP TBC" evidence="5">
    <location>
        <begin position="752"/>
        <end position="996"/>
    </location>
</feature>
<feature type="compositionally biased region" description="Basic and acidic residues" evidence="4">
    <location>
        <begin position="627"/>
        <end position="636"/>
    </location>
</feature>
<dbReference type="CDD" id="cd07987">
    <property type="entry name" value="LPLAT_MGAT-like"/>
    <property type="match status" value="1"/>
</dbReference>
<dbReference type="InterPro" id="IPR042507">
    <property type="entry name" value="TBC1D19"/>
</dbReference>
<evidence type="ECO:0000256" key="1">
    <source>
        <dbReference type="ARBA" id="ARBA00005420"/>
    </source>
</evidence>